<reference evidence="1 2" key="1">
    <citation type="journal article" date="2011" name="J. Bacteriol.">
        <title>Whole-genome sequences of two Borrelia afzelii and two Borrelia garinii Lyme disease agent isolates.</title>
        <authorList>
            <person name="Casjens S.R."/>
            <person name="Mongodin E.F."/>
            <person name="Qiu W.-G."/>
            <person name="Dunn J.J."/>
            <person name="Luft B.J."/>
            <person name="Fraser-Liggett C.M."/>
            <person name="Schutzer S.E."/>
        </authorList>
    </citation>
    <scope>NUCLEOTIDE SEQUENCE [LARGE SCALE GENOMIC DNA]</scope>
    <source>
        <strain evidence="1 2">PBr</strain>
    </source>
</reference>
<gene>
    <name evidence="1" type="ORF">BGAPBR_I0015</name>
</gene>
<geneLocation type="plasmid" evidence="1 2">
    <name>PBr_lp28-4</name>
</geneLocation>
<sequence length="39" mass="4861">MSDMKNIIYKLNKDYLNHLTLLFENYDKKIFDDFVKFEL</sequence>
<name>B8F0Z4_BORGR</name>
<protein>
    <submittedName>
        <fullName evidence="1">Uncharacterized protein</fullName>
    </submittedName>
</protein>
<evidence type="ECO:0000313" key="2">
    <source>
        <dbReference type="Proteomes" id="UP000006103"/>
    </source>
</evidence>
<dbReference type="AlphaFoldDB" id="B8F0Z4"/>
<keyword evidence="1" id="KW-0614">Plasmid</keyword>
<organism evidence="1 2">
    <name type="scientific">Borreliella garinii PBr</name>
    <dbReference type="NCBI Taxonomy" id="498743"/>
    <lineage>
        <taxon>Bacteria</taxon>
        <taxon>Pseudomonadati</taxon>
        <taxon>Spirochaetota</taxon>
        <taxon>Spirochaetia</taxon>
        <taxon>Spirochaetales</taxon>
        <taxon>Borreliaceae</taxon>
        <taxon>Borreliella</taxon>
    </lineage>
</organism>
<keyword evidence="2" id="KW-1185">Reference proteome</keyword>
<evidence type="ECO:0000313" key="1">
    <source>
        <dbReference type="EMBL" id="ACL34580.1"/>
    </source>
</evidence>
<accession>B8F0Z4</accession>
<proteinExistence type="predicted"/>
<dbReference type="EMBL" id="CP001304">
    <property type="protein sequence ID" value="ACL34580.1"/>
    <property type="molecule type" value="Genomic_DNA"/>
</dbReference>
<dbReference type="Proteomes" id="UP000006103">
    <property type="component" value="Plasmid PBr_lp28-4"/>
</dbReference>